<dbReference type="EC" id="2.7.1.6" evidence="7"/>
<name>A0AAF0ESJ1_9BASI</name>
<evidence type="ECO:0000259" key="4">
    <source>
        <dbReference type="Pfam" id="PF00288"/>
    </source>
</evidence>
<dbReference type="InterPro" id="IPR014721">
    <property type="entry name" value="Ribsml_uS5_D2-typ_fold_subgr"/>
</dbReference>
<dbReference type="GO" id="GO:0005524">
    <property type="term" value="F:ATP binding"/>
    <property type="evidence" value="ECO:0007669"/>
    <property type="project" value="UniProtKB-KW"/>
</dbReference>
<evidence type="ECO:0000256" key="1">
    <source>
        <dbReference type="ARBA" id="ARBA00006566"/>
    </source>
</evidence>
<dbReference type="Pfam" id="PF00288">
    <property type="entry name" value="GHMP_kinases_N"/>
    <property type="match status" value="1"/>
</dbReference>
<dbReference type="SUPFAM" id="SSF55060">
    <property type="entry name" value="GHMP Kinase, C-terminal domain"/>
    <property type="match status" value="1"/>
</dbReference>
<keyword evidence="7" id="KW-0808">Transferase</keyword>
<dbReference type="GO" id="GO:0006012">
    <property type="term" value="P:galactose metabolic process"/>
    <property type="evidence" value="ECO:0007669"/>
    <property type="project" value="InterPro"/>
</dbReference>
<organism evidence="7 8">
    <name type="scientific">Malassezia cuniculi</name>
    <dbReference type="NCBI Taxonomy" id="948313"/>
    <lineage>
        <taxon>Eukaryota</taxon>
        <taxon>Fungi</taxon>
        <taxon>Dikarya</taxon>
        <taxon>Basidiomycota</taxon>
        <taxon>Ustilaginomycotina</taxon>
        <taxon>Malasseziomycetes</taxon>
        <taxon>Malasseziales</taxon>
        <taxon>Malasseziaceae</taxon>
        <taxon>Malassezia</taxon>
    </lineage>
</organism>
<feature type="domain" description="GHMP kinase C-terminal" evidence="5">
    <location>
        <begin position="407"/>
        <end position="479"/>
    </location>
</feature>
<dbReference type="Gene3D" id="1.20.1440.340">
    <property type="match status" value="1"/>
</dbReference>
<dbReference type="GO" id="GO:0005829">
    <property type="term" value="C:cytosol"/>
    <property type="evidence" value="ECO:0007669"/>
    <property type="project" value="TreeGrafter"/>
</dbReference>
<proteinExistence type="inferred from homology"/>
<dbReference type="PIRSF" id="PIRSF000530">
    <property type="entry name" value="Galactokinase"/>
    <property type="match status" value="1"/>
</dbReference>
<keyword evidence="2" id="KW-0547">Nucleotide-binding</keyword>
<reference evidence="7" key="1">
    <citation type="submission" date="2023-03" db="EMBL/GenBank/DDBJ databases">
        <title>Mating type loci evolution in Malassezia.</title>
        <authorList>
            <person name="Coelho M.A."/>
        </authorList>
    </citation>
    <scope>NUCLEOTIDE SEQUENCE</scope>
    <source>
        <strain evidence="7">CBS 11721</strain>
    </source>
</reference>
<evidence type="ECO:0000313" key="8">
    <source>
        <dbReference type="Proteomes" id="UP001219933"/>
    </source>
</evidence>
<evidence type="ECO:0000259" key="6">
    <source>
        <dbReference type="Pfam" id="PF10509"/>
    </source>
</evidence>
<evidence type="ECO:0000256" key="2">
    <source>
        <dbReference type="ARBA" id="ARBA00022741"/>
    </source>
</evidence>
<dbReference type="InterPro" id="IPR036554">
    <property type="entry name" value="GHMP_kinase_C_sf"/>
</dbReference>
<evidence type="ECO:0000259" key="5">
    <source>
        <dbReference type="Pfam" id="PF08544"/>
    </source>
</evidence>
<dbReference type="Pfam" id="PF10509">
    <property type="entry name" value="GalKase_gal_bdg"/>
    <property type="match status" value="1"/>
</dbReference>
<dbReference type="PRINTS" id="PR00473">
    <property type="entry name" value="GALCTOKINASE"/>
</dbReference>
<comment type="similarity">
    <text evidence="1">Belongs to the GHMP kinase family. GalK subfamily.</text>
</comment>
<dbReference type="InterPro" id="IPR020568">
    <property type="entry name" value="Ribosomal_Su5_D2-typ_SF"/>
</dbReference>
<dbReference type="PRINTS" id="PR00959">
    <property type="entry name" value="MEVGALKINASE"/>
</dbReference>
<dbReference type="PANTHER" id="PTHR10457">
    <property type="entry name" value="MEVALONATE KINASE/GALACTOKINASE"/>
    <property type="match status" value="1"/>
</dbReference>
<gene>
    <name evidence="7" type="primary">GAL1</name>
    <name evidence="7" type="ORF">MCUN1_000837</name>
</gene>
<keyword evidence="3" id="KW-0067">ATP-binding</keyword>
<dbReference type="InterPro" id="IPR019539">
    <property type="entry name" value="GalKase_N"/>
</dbReference>
<feature type="domain" description="GHMP kinase N-terminal" evidence="4">
    <location>
        <begin position="124"/>
        <end position="212"/>
    </location>
</feature>
<dbReference type="InterPro" id="IPR006204">
    <property type="entry name" value="GHMP_kinase_N_dom"/>
</dbReference>
<feature type="domain" description="Galactokinase N-terminal" evidence="6">
    <location>
        <begin position="32"/>
        <end position="79"/>
    </location>
</feature>
<dbReference type="InterPro" id="IPR006206">
    <property type="entry name" value="Mevalonate/galactokinase"/>
</dbReference>
<dbReference type="Proteomes" id="UP001219933">
    <property type="component" value="Chromosome 1"/>
</dbReference>
<dbReference type="GO" id="GO:0004335">
    <property type="term" value="F:galactokinase activity"/>
    <property type="evidence" value="ECO:0007669"/>
    <property type="project" value="UniProtKB-EC"/>
</dbReference>
<accession>A0AAF0ESJ1</accession>
<sequence length="513" mass="55751">MTDTIPVLETADQVYPKDAVQRESARWAHLQEQFSRIYNTPAQFIARAPGRVNLIGEHVDFAGYSVFPAAIDKDVLMATAVTKGTPGELFVELHNTTERFGTASFRCTSTNPELIHQGPTRWANYFKAALIGLRKRLGQDAGHGLEIRILVSGTVPPESSLSSSAAMTICSSLVIIEALGLREHVSRTDMTNAAIESERLAVSVFGVPDHAIFVSFVPELATTPIRLPDVDEPHVFVISNTLVTSDKKVNGPVQYNLRVVETRLAAAVLAAALGVDGKPSHLRQIYHNTLRAVADSYWDANPGMLETLAAKDGALAEIRSSLGEGAAQLHAMTAIAAQHIPAGGLDRSTLEQLTNIRGSDFDAEFLAAFPVRADKFYLQDRALHVFQEALRVVQFKQACVTPTDDVYERLGALMNASHESLNTLYDCSCAELNDAVAIARRYGSLGSRLTGAGWGGCCVHLVPASKARSMMDGLRSEYYTRFPTLSEEQLNNSLFSTQPARGACIVFQMSMGL</sequence>
<dbReference type="PANTHER" id="PTHR10457:SF7">
    <property type="entry name" value="GALACTOKINASE-RELATED"/>
    <property type="match status" value="1"/>
</dbReference>
<dbReference type="Gene3D" id="3.30.230.10">
    <property type="match status" value="1"/>
</dbReference>
<dbReference type="AlphaFoldDB" id="A0AAF0ESJ1"/>
<dbReference type="EMBL" id="CP119877">
    <property type="protein sequence ID" value="WFD34009.1"/>
    <property type="molecule type" value="Genomic_DNA"/>
</dbReference>
<dbReference type="SUPFAM" id="SSF54211">
    <property type="entry name" value="Ribosomal protein S5 domain 2-like"/>
    <property type="match status" value="1"/>
</dbReference>
<evidence type="ECO:0000313" key="7">
    <source>
        <dbReference type="EMBL" id="WFD34009.1"/>
    </source>
</evidence>
<evidence type="ECO:0000256" key="3">
    <source>
        <dbReference type="ARBA" id="ARBA00022840"/>
    </source>
</evidence>
<dbReference type="NCBIfam" id="TIGR00131">
    <property type="entry name" value="gal_kin"/>
    <property type="match status" value="1"/>
</dbReference>
<dbReference type="InterPro" id="IPR013750">
    <property type="entry name" value="GHMP_kinase_C_dom"/>
</dbReference>
<dbReference type="InterPro" id="IPR000705">
    <property type="entry name" value="Galactokinase"/>
</dbReference>
<keyword evidence="8" id="KW-1185">Reference proteome</keyword>
<dbReference type="Pfam" id="PF08544">
    <property type="entry name" value="GHMP_kinases_C"/>
    <property type="match status" value="1"/>
</dbReference>
<protein>
    <submittedName>
        <fullName evidence="7">Galactokinase</fullName>
        <ecNumber evidence="7">2.7.1.6</ecNumber>
    </submittedName>
</protein>
<dbReference type="Gene3D" id="3.30.70.3170">
    <property type="match status" value="1"/>
</dbReference>